<name>A0AAN9QCF5_CANGL</name>
<evidence type="ECO:0000313" key="2">
    <source>
        <dbReference type="Proteomes" id="UP001367508"/>
    </source>
</evidence>
<keyword evidence="2" id="KW-1185">Reference proteome</keyword>
<protein>
    <submittedName>
        <fullName evidence="1">Uncharacterized protein</fullName>
    </submittedName>
</protein>
<dbReference type="Proteomes" id="UP001367508">
    <property type="component" value="Unassembled WGS sequence"/>
</dbReference>
<comment type="caution">
    <text evidence="1">The sequence shown here is derived from an EMBL/GenBank/DDBJ whole genome shotgun (WGS) entry which is preliminary data.</text>
</comment>
<accession>A0AAN9QCF5</accession>
<dbReference type="EMBL" id="JAYMYQ010000005">
    <property type="protein sequence ID" value="KAK7330171.1"/>
    <property type="molecule type" value="Genomic_DNA"/>
</dbReference>
<proteinExistence type="predicted"/>
<reference evidence="1 2" key="1">
    <citation type="submission" date="2024-01" db="EMBL/GenBank/DDBJ databases">
        <title>The genomes of 5 underutilized Papilionoideae crops provide insights into root nodulation and disease resistanc.</title>
        <authorList>
            <person name="Jiang F."/>
        </authorList>
    </citation>
    <scope>NUCLEOTIDE SEQUENCE [LARGE SCALE GENOMIC DNA]</scope>
    <source>
        <strain evidence="1">LVBAO_FW01</strain>
        <tissue evidence="1">Leaves</tissue>
    </source>
</reference>
<evidence type="ECO:0000313" key="1">
    <source>
        <dbReference type="EMBL" id="KAK7330171.1"/>
    </source>
</evidence>
<sequence>MPPAPVRCCVTRVTWKYEIVVHPEDFLIRDSCFKLLLYLHACADRLLLNCQLRMVRGTKNEEQADIEVVET</sequence>
<dbReference type="AlphaFoldDB" id="A0AAN9QCF5"/>
<organism evidence="1 2">
    <name type="scientific">Canavalia gladiata</name>
    <name type="common">Sword bean</name>
    <name type="synonym">Dolichos gladiatus</name>
    <dbReference type="NCBI Taxonomy" id="3824"/>
    <lineage>
        <taxon>Eukaryota</taxon>
        <taxon>Viridiplantae</taxon>
        <taxon>Streptophyta</taxon>
        <taxon>Embryophyta</taxon>
        <taxon>Tracheophyta</taxon>
        <taxon>Spermatophyta</taxon>
        <taxon>Magnoliopsida</taxon>
        <taxon>eudicotyledons</taxon>
        <taxon>Gunneridae</taxon>
        <taxon>Pentapetalae</taxon>
        <taxon>rosids</taxon>
        <taxon>fabids</taxon>
        <taxon>Fabales</taxon>
        <taxon>Fabaceae</taxon>
        <taxon>Papilionoideae</taxon>
        <taxon>50 kb inversion clade</taxon>
        <taxon>NPAAA clade</taxon>
        <taxon>indigoferoid/millettioid clade</taxon>
        <taxon>Phaseoleae</taxon>
        <taxon>Canavalia</taxon>
    </lineage>
</organism>
<gene>
    <name evidence="1" type="ORF">VNO77_24358</name>
</gene>